<proteinExistence type="inferred from homology"/>
<keyword evidence="4 8" id="KW-1003">Cell membrane</keyword>
<keyword evidence="7 8" id="KW-0472">Membrane</keyword>
<evidence type="ECO:0000256" key="4">
    <source>
        <dbReference type="ARBA" id="ARBA00022475"/>
    </source>
</evidence>
<keyword evidence="3" id="KW-0813">Transport</keyword>
<gene>
    <name evidence="9" type="ORF">SNE35_14495</name>
</gene>
<reference evidence="9 10" key="1">
    <citation type="submission" date="2023-11" db="EMBL/GenBank/DDBJ databases">
        <title>Paucibacter sp. nov., isolated from fresh soil in Korea.</title>
        <authorList>
            <person name="Le N.T.T."/>
        </authorList>
    </citation>
    <scope>NUCLEOTIDE SEQUENCE [LARGE SCALE GENOMIC DNA]</scope>
    <source>
        <strain evidence="9 10">R3-3</strain>
    </source>
</reference>
<protein>
    <recommendedName>
        <fullName evidence="8">Probable membrane transporter protein</fullName>
    </recommendedName>
</protein>
<feature type="transmembrane region" description="Helical" evidence="8">
    <location>
        <begin position="80"/>
        <end position="99"/>
    </location>
</feature>
<name>A0ABU5DIX3_9BURK</name>
<feature type="transmembrane region" description="Helical" evidence="8">
    <location>
        <begin position="32"/>
        <end position="59"/>
    </location>
</feature>
<evidence type="ECO:0000256" key="3">
    <source>
        <dbReference type="ARBA" id="ARBA00022448"/>
    </source>
</evidence>
<dbReference type="Proteomes" id="UP001285263">
    <property type="component" value="Unassembled WGS sequence"/>
</dbReference>
<dbReference type="InterPro" id="IPR052017">
    <property type="entry name" value="TSUP"/>
</dbReference>
<comment type="caution">
    <text evidence="9">The sequence shown here is derived from an EMBL/GenBank/DDBJ whole genome shotgun (WGS) entry which is preliminary data.</text>
</comment>
<comment type="subcellular location">
    <subcellularLocation>
        <location evidence="1 8">Cell membrane</location>
        <topology evidence="1 8">Multi-pass membrane protein</topology>
    </subcellularLocation>
</comment>
<dbReference type="InterPro" id="IPR002781">
    <property type="entry name" value="TM_pro_TauE-like"/>
</dbReference>
<evidence type="ECO:0000256" key="2">
    <source>
        <dbReference type="ARBA" id="ARBA00009142"/>
    </source>
</evidence>
<feature type="transmembrane region" description="Helical" evidence="8">
    <location>
        <begin position="230"/>
        <end position="251"/>
    </location>
</feature>
<dbReference type="RefSeq" id="WP_320423620.1">
    <property type="nucleotide sequence ID" value="NZ_JAXCLA010000004.1"/>
</dbReference>
<evidence type="ECO:0000313" key="9">
    <source>
        <dbReference type="EMBL" id="MDY0745726.1"/>
    </source>
</evidence>
<evidence type="ECO:0000256" key="1">
    <source>
        <dbReference type="ARBA" id="ARBA00004651"/>
    </source>
</evidence>
<feature type="transmembrane region" description="Helical" evidence="8">
    <location>
        <begin position="130"/>
        <end position="151"/>
    </location>
</feature>
<evidence type="ECO:0000313" key="10">
    <source>
        <dbReference type="Proteomes" id="UP001285263"/>
    </source>
</evidence>
<keyword evidence="6 8" id="KW-1133">Transmembrane helix</keyword>
<evidence type="ECO:0000256" key="7">
    <source>
        <dbReference type="ARBA" id="ARBA00023136"/>
    </source>
</evidence>
<accession>A0ABU5DIX3</accession>
<evidence type="ECO:0000256" key="8">
    <source>
        <dbReference type="RuleBase" id="RU363041"/>
    </source>
</evidence>
<dbReference type="PANTHER" id="PTHR30269">
    <property type="entry name" value="TRANSMEMBRANE PROTEIN YFCA"/>
    <property type="match status" value="1"/>
</dbReference>
<dbReference type="PANTHER" id="PTHR30269:SF37">
    <property type="entry name" value="MEMBRANE TRANSPORTER PROTEIN"/>
    <property type="match status" value="1"/>
</dbReference>
<feature type="transmembrane region" description="Helical" evidence="8">
    <location>
        <begin position="105"/>
        <end position="123"/>
    </location>
</feature>
<evidence type="ECO:0000256" key="5">
    <source>
        <dbReference type="ARBA" id="ARBA00022692"/>
    </source>
</evidence>
<feature type="transmembrane region" description="Helical" evidence="8">
    <location>
        <begin position="171"/>
        <end position="190"/>
    </location>
</feature>
<sequence>MSLHELGIYGGFIACVALATCIQNLTGFAFSLVLLGLVALFDLVPVIDAANAATVLTLVNAASFFRMNRLQPEWRVIKPSLLPSLVGVAIGVALLAWLSGNAVQVLRGLLGLAIVGCAVLLMLDAKPRRSVSGAPAFAAVGLASGLMGGLFSSAGPPMVYHMYRQPLPRELVKQCLILMFAINQVLRLLLVLLSGHFSWKSALLSAGALPVVHGVGWLQHRYMPPVSAAAVRRVVCVLLLLSGGSLLLSFLRA</sequence>
<organism evidence="9 10">
    <name type="scientific">Roseateles agri</name>
    <dbReference type="NCBI Taxonomy" id="3098619"/>
    <lineage>
        <taxon>Bacteria</taxon>
        <taxon>Pseudomonadati</taxon>
        <taxon>Pseudomonadota</taxon>
        <taxon>Betaproteobacteria</taxon>
        <taxon>Burkholderiales</taxon>
        <taxon>Sphaerotilaceae</taxon>
        <taxon>Roseateles</taxon>
    </lineage>
</organism>
<keyword evidence="5 8" id="KW-0812">Transmembrane</keyword>
<evidence type="ECO:0000256" key="6">
    <source>
        <dbReference type="ARBA" id="ARBA00022989"/>
    </source>
</evidence>
<feature type="transmembrane region" description="Helical" evidence="8">
    <location>
        <begin position="7"/>
        <end position="26"/>
    </location>
</feature>
<comment type="similarity">
    <text evidence="2 8">Belongs to the 4-toluene sulfonate uptake permease (TSUP) (TC 2.A.102) family.</text>
</comment>
<keyword evidence="10" id="KW-1185">Reference proteome</keyword>
<dbReference type="Pfam" id="PF01925">
    <property type="entry name" value="TauE"/>
    <property type="match status" value="1"/>
</dbReference>
<dbReference type="EMBL" id="JAXCLA010000004">
    <property type="protein sequence ID" value="MDY0745726.1"/>
    <property type="molecule type" value="Genomic_DNA"/>
</dbReference>